<evidence type="ECO:0000313" key="1">
    <source>
        <dbReference type="EMBL" id="CAB4024977.1"/>
    </source>
</evidence>
<keyword evidence="2" id="KW-1185">Reference proteome</keyword>
<dbReference type="AlphaFoldDB" id="A0A7D9J9D0"/>
<sequence length="400" mass="46663">MNKDIQIDGYKLASRLDRVRDTWGGVAMLVKEHIPFDERIDLRNDNLEAIWIEITYPNSSPILVATIFRPPKSPVLWYEHFIDMCENAYCEEKEVIIMSDINIDFLKPNSIPKQWVDIIESYNLTQLIKVPTRVTNSSKTCIDHIYFTNPEHVRATKVATISISDHFPVCYSRSRNSVTRIHKHSSIKYRSYKNFNQSAFLEDLTLVPWNVFESFDDPNDALDCWEKLFLEVVEKHPPLKKRRVKKPKQPEWLTEEMLKAMNTRDKFAQLNDDRNRKLWRNKANNLVRNGKTTYYRQLIENNIGNSKKLWNLIRDLAPEESKTTPTTLKDGGVTLFNQQDICDSFNEFFAQIGNAIAACLPNSRNDTSDVLADFINKHIEVNSTFNIPKVSIDFVREELN</sequence>
<comment type="caution">
    <text evidence="1">The sequence shown here is derived from an EMBL/GenBank/DDBJ whole genome shotgun (WGS) entry which is preliminary data.</text>
</comment>
<dbReference type="Gene3D" id="3.60.10.10">
    <property type="entry name" value="Endonuclease/exonuclease/phosphatase"/>
    <property type="match status" value="1"/>
</dbReference>
<name>A0A7D9J9D0_PARCT</name>
<reference evidence="1" key="1">
    <citation type="submission" date="2020-04" db="EMBL/GenBank/DDBJ databases">
        <authorList>
            <person name="Alioto T."/>
            <person name="Alioto T."/>
            <person name="Gomez Garrido J."/>
        </authorList>
    </citation>
    <scope>NUCLEOTIDE SEQUENCE</scope>
    <source>
        <strain evidence="1">A484AB</strain>
    </source>
</reference>
<protein>
    <submittedName>
        <fullName evidence="1">Uncharacterized protein</fullName>
    </submittedName>
</protein>
<proteinExistence type="predicted"/>
<evidence type="ECO:0000313" key="2">
    <source>
        <dbReference type="Proteomes" id="UP001152795"/>
    </source>
</evidence>
<dbReference type="OrthoDB" id="5989635at2759"/>
<dbReference type="EMBL" id="CACRXK020013338">
    <property type="protein sequence ID" value="CAB4024977.1"/>
    <property type="molecule type" value="Genomic_DNA"/>
</dbReference>
<dbReference type="InterPro" id="IPR036691">
    <property type="entry name" value="Endo/exonu/phosph_ase_sf"/>
</dbReference>
<dbReference type="PANTHER" id="PTHR33395">
    <property type="entry name" value="TRANSCRIPTASE, PUTATIVE-RELATED-RELATED"/>
    <property type="match status" value="1"/>
</dbReference>
<dbReference type="PANTHER" id="PTHR33395:SF22">
    <property type="entry name" value="REVERSE TRANSCRIPTASE DOMAIN-CONTAINING PROTEIN"/>
    <property type="match status" value="1"/>
</dbReference>
<accession>A0A7D9J9D0</accession>
<dbReference type="SUPFAM" id="SSF56219">
    <property type="entry name" value="DNase I-like"/>
    <property type="match status" value="1"/>
</dbReference>
<dbReference type="Proteomes" id="UP001152795">
    <property type="component" value="Unassembled WGS sequence"/>
</dbReference>
<gene>
    <name evidence="1" type="ORF">PACLA_8A046256</name>
</gene>
<organism evidence="1 2">
    <name type="scientific">Paramuricea clavata</name>
    <name type="common">Red gorgonian</name>
    <name type="synonym">Violescent sea-whip</name>
    <dbReference type="NCBI Taxonomy" id="317549"/>
    <lineage>
        <taxon>Eukaryota</taxon>
        <taxon>Metazoa</taxon>
        <taxon>Cnidaria</taxon>
        <taxon>Anthozoa</taxon>
        <taxon>Octocorallia</taxon>
        <taxon>Malacalcyonacea</taxon>
        <taxon>Plexauridae</taxon>
        <taxon>Paramuricea</taxon>
    </lineage>
</organism>